<comment type="cofactor">
    <cofactor evidence="1">
        <name>[4Fe-4S] cluster</name>
        <dbReference type="ChEBI" id="CHEBI:49883"/>
    </cofactor>
</comment>
<keyword evidence="5" id="KW-0479">Metal-binding</keyword>
<keyword evidence="14" id="KW-1185">Reference proteome</keyword>
<dbReference type="AlphaFoldDB" id="A0A848HIM1"/>
<evidence type="ECO:0000256" key="8">
    <source>
        <dbReference type="ARBA" id="ARBA00023239"/>
    </source>
</evidence>
<evidence type="ECO:0000256" key="9">
    <source>
        <dbReference type="ARBA" id="ARBA00023501"/>
    </source>
</evidence>
<dbReference type="InterPro" id="IPR036008">
    <property type="entry name" value="Aconitase_4Fe-4S_dom"/>
</dbReference>
<dbReference type="EMBL" id="JABBFX010000003">
    <property type="protein sequence ID" value="NML47568.1"/>
    <property type="molecule type" value="Genomic_DNA"/>
</dbReference>
<evidence type="ECO:0000313" key="13">
    <source>
        <dbReference type="EMBL" id="NML47568.1"/>
    </source>
</evidence>
<keyword evidence="6 10" id="KW-0408">Iron</keyword>
<dbReference type="EC" id="4.2.1.3" evidence="10"/>
<evidence type="ECO:0000256" key="6">
    <source>
        <dbReference type="ARBA" id="ARBA00023004"/>
    </source>
</evidence>
<dbReference type="Gene3D" id="3.20.19.10">
    <property type="entry name" value="Aconitase, domain 4"/>
    <property type="match status" value="1"/>
</dbReference>
<dbReference type="InterPro" id="IPR006249">
    <property type="entry name" value="Aconitase/IRP2"/>
</dbReference>
<dbReference type="GO" id="GO:0051539">
    <property type="term" value="F:4 iron, 4 sulfur cluster binding"/>
    <property type="evidence" value="ECO:0007669"/>
    <property type="project" value="UniProtKB-KW"/>
</dbReference>
<comment type="pathway">
    <text evidence="2">Carbohydrate metabolism; tricarboxylic acid cycle; isocitrate from oxaloacetate: step 2/2.</text>
</comment>
<name>A0A848HIM1_9BURK</name>
<dbReference type="Gene3D" id="3.30.499.10">
    <property type="entry name" value="Aconitase, domain 3"/>
    <property type="match status" value="2"/>
</dbReference>
<dbReference type="Proteomes" id="UP000541185">
    <property type="component" value="Unassembled WGS sequence"/>
</dbReference>
<dbReference type="NCBIfam" id="TIGR01341">
    <property type="entry name" value="aconitase_1"/>
    <property type="match status" value="1"/>
</dbReference>
<comment type="function">
    <text evidence="10">Catalyzes the isomerization of citrate to isocitrate via cis-aconitate.</text>
</comment>
<dbReference type="GO" id="GO:0003994">
    <property type="term" value="F:aconitate hydratase activity"/>
    <property type="evidence" value="ECO:0007669"/>
    <property type="project" value="UniProtKB-EC"/>
</dbReference>
<dbReference type="Pfam" id="PF00694">
    <property type="entry name" value="Aconitase_C"/>
    <property type="match status" value="1"/>
</dbReference>
<gene>
    <name evidence="13" type="primary">acnA</name>
    <name evidence="13" type="ORF">HHL11_27715</name>
</gene>
<evidence type="ECO:0000259" key="11">
    <source>
        <dbReference type="Pfam" id="PF00330"/>
    </source>
</evidence>
<evidence type="ECO:0000313" key="14">
    <source>
        <dbReference type="Proteomes" id="UP000541185"/>
    </source>
</evidence>
<comment type="caution">
    <text evidence="13">The sequence shown here is derived from an EMBL/GenBank/DDBJ whole genome shotgun (WGS) entry which is preliminary data.</text>
</comment>
<dbReference type="InterPro" id="IPR001030">
    <property type="entry name" value="Acoase/IPM_deHydtase_lsu_aba"/>
</dbReference>
<dbReference type="SUPFAM" id="SSF52016">
    <property type="entry name" value="LeuD/IlvD-like"/>
    <property type="match status" value="1"/>
</dbReference>
<evidence type="ECO:0000256" key="5">
    <source>
        <dbReference type="ARBA" id="ARBA00022723"/>
    </source>
</evidence>
<dbReference type="InterPro" id="IPR015931">
    <property type="entry name" value="Acnase/IPM_dHydase_lsu_aba_1/3"/>
</dbReference>
<dbReference type="NCBIfam" id="NF006757">
    <property type="entry name" value="PRK09277.1"/>
    <property type="match status" value="1"/>
</dbReference>
<evidence type="ECO:0000256" key="4">
    <source>
        <dbReference type="ARBA" id="ARBA00022485"/>
    </source>
</evidence>
<reference evidence="13 14" key="1">
    <citation type="submission" date="2020-04" db="EMBL/GenBank/DDBJ databases">
        <title>Ramlibacter sp. G-1-2-2 isolated from soil.</title>
        <authorList>
            <person name="Dahal R.H."/>
        </authorList>
    </citation>
    <scope>NUCLEOTIDE SEQUENCE [LARGE SCALE GENOMIC DNA]</scope>
    <source>
        <strain evidence="13 14">G-1-2-2</strain>
    </source>
</reference>
<evidence type="ECO:0000256" key="2">
    <source>
        <dbReference type="ARBA" id="ARBA00004717"/>
    </source>
</evidence>
<sequence>MPASRALPQPTSTAVSAGGRTWLAIDLPRFVAAAGGELARMPYVTRVLLENLLRSRVRGRPVADEEIALLLHAADNVGADLPLYVSRVILPDSSGVPVLQDLAALRSAVARAGGDPRSVDTRVPVDLVVDHSLQVDNWGSADAMKLNMRREFERNAERYAFIGWAQQAFRGLRVFPPGSGIIHQVNLERIATVVATEQDWAFPDFVIGGDSHTPMINGIGVLGWGVGGIDAEAALLGHAYTFPLPEVVGVKLVGTPAPLVWTTDIALLVTERLRREKVANCAVEYFGPAALALGVPERATLANMAPEYGATCGFFAVDARTLDYLRTTGRSPAQVELVEAYCRRVGLFREAGDPDPVFSRVIEIDLGEARASMAGPQRPQDRLALDAIAPDFDRRLQAPMPSGGFGATEAAVPAGAKLPQGAVVIAAITSCTNTSNPQVMFAAGLVARNAVARGMKVPSWVKTSLAPGSPAVVRYLEAAGLRAPLAQLGFELIGFGCTTCAGKSGPLPPEIAQEIEQRQLVATAVLSGNRNFTGRIHKLVRANYIGAPPFVVGYALAGRIGINLEQDPIGKDAEGRDVFWRELLPDAAELQALVERAGELSGFDQPQAQQSEFVDPDWCRSAATGTLYPWDPESQYLREPPFFAGTPGEGDGITQLAGALRATRVLAAFGDSLTTDHISPSGEIPADIPSGQYLLAAGVAQKDFNTYVGRRGNFEVMVRGTFANVRIRNALVPEREGGWTLHFPDRQLTTIYDAAQDYTRAGTATIVLGGKEYGTGSSRDWAAKGSALLGVKAVIAESYERIHRANLIGMGVLPLRFQEGEGWRQLGLDGSELFAFEGVREGVLQGTPIRVQAQRADGRTVAFEVQAETRTAAERALIAAGGLPQSVLQDLLQKAPACA</sequence>
<dbReference type="InterPro" id="IPR000573">
    <property type="entry name" value="AconitaseA/IPMdHydase_ssu_swvl"/>
</dbReference>
<organism evidence="13 14">
    <name type="scientific">Ramlibacter agri</name>
    <dbReference type="NCBI Taxonomy" id="2728837"/>
    <lineage>
        <taxon>Bacteria</taxon>
        <taxon>Pseudomonadati</taxon>
        <taxon>Pseudomonadota</taxon>
        <taxon>Betaproteobacteria</taxon>
        <taxon>Burkholderiales</taxon>
        <taxon>Comamonadaceae</taxon>
        <taxon>Ramlibacter</taxon>
    </lineage>
</organism>
<dbReference type="FunFam" id="3.20.19.10:FF:000001">
    <property type="entry name" value="Aconitate hydratase"/>
    <property type="match status" value="1"/>
</dbReference>
<dbReference type="SUPFAM" id="SSF53732">
    <property type="entry name" value="Aconitase iron-sulfur domain"/>
    <property type="match status" value="1"/>
</dbReference>
<accession>A0A848HIM1</accession>
<proteinExistence type="inferred from homology"/>
<feature type="domain" description="Aconitase/3-isopropylmalate dehydratase large subunit alpha/beta/alpha" evidence="11">
    <location>
        <begin position="80"/>
        <end position="558"/>
    </location>
</feature>
<dbReference type="NCBIfam" id="NF009520">
    <property type="entry name" value="PRK12881.1"/>
    <property type="match status" value="1"/>
</dbReference>
<dbReference type="PANTHER" id="PTHR11670">
    <property type="entry name" value="ACONITASE/IRON-RESPONSIVE ELEMENT FAMILY MEMBER"/>
    <property type="match status" value="1"/>
</dbReference>
<evidence type="ECO:0000256" key="3">
    <source>
        <dbReference type="ARBA" id="ARBA00007185"/>
    </source>
</evidence>
<dbReference type="GO" id="GO:0046872">
    <property type="term" value="F:metal ion binding"/>
    <property type="evidence" value="ECO:0007669"/>
    <property type="project" value="UniProtKB-KW"/>
</dbReference>
<feature type="domain" description="Aconitase A/isopropylmalate dehydratase small subunit swivel" evidence="12">
    <location>
        <begin position="693"/>
        <end position="819"/>
    </location>
</feature>
<dbReference type="RefSeq" id="WP_169421836.1">
    <property type="nucleotide sequence ID" value="NZ_JABBFX010000003.1"/>
</dbReference>
<dbReference type="Gene3D" id="6.10.190.10">
    <property type="match status" value="1"/>
</dbReference>
<dbReference type="Pfam" id="PF00330">
    <property type="entry name" value="Aconitase"/>
    <property type="match status" value="1"/>
</dbReference>
<dbReference type="InterPro" id="IPR015928">
    <property type="entry name" value="Aconitase/3IPM_dehydase_swvl"/>
</dbReference>
<keyword evidence="8 10" id="KW-0456">Lyase</keyword>
<protein>
    <recommendedName>
        <fullName evidence="10">Aconitate hydratase</fullName>
        <shortName evidence="10">Aconitase</shortName>
        <ecNumber evidence="10">4.2.1.3</ecNumber>
    </recommendedName>
</protein>
<keyword evidence="7 10" id="KW-0411">Iron-sulfur</keyword>
<keyword evidence="4 10" id="KW-0004">4Fe-4S</keyword>
<comment type="similarity">
    <text evidence="3 10">Belongs to the aconitase/IPM isomerase family.</text>
</comment>
<evidence type="ECO:0000256" key="7">
    <source>
        <dbReference type="ARBA" id="ARBA00023014"/>
    </source>
</evidence>
<evidence type="ECO:0000256" key="10">
    <source>
        <dbReference type="RuleBase" id="RU361275"/>
    </source>
</evidence>
<comment type="catalytic activity">
    <reaction evidence="9 10">
        <text>citrate = D-threo-isocitrate</text>
        <dbReference type="Rhea" id="RHEA:10336"/>
        <dbReference type="ChEBI" id="CHEBI:15562"/>
        <dbReference type="ChEBI" id="CHEBI:16947"/>
        <dbReference type="EC" id="4.2.1.3"/>
    </reaction>
</comment>
<dbReference type="PRINTS" id="PR00415">
    <property type="entry name" value="ACONITASE"/>
</dbReference>
<evidence type="ECO:0000256" key="1">
    <source>
        <dbReference type="ARBA" id="ARBA00001966"/>
    </source>
</evidence>
<evidence type="ECO:0000259" key="12">
    <source>
        <dbReference type="Pfam" id="PF00694"/>
    </source>
</evidence>
<dbReference type="InterPro" id="IPR018136">
    <property type="entry name" value="Aconitase_4Fe-4S_BS"/>
</dbReference>
<dbReference type="GO" id="GO:0006099">
    <property type="term" value="P:tricarboxylic acid cycle"/>
    <property type="evidence" value="ECO:0007669"/>
    <property type="project" value="UniProtKB-UniPathway"/>
</dbReference>
<dbReference type="PROSITE" id="PS00450">
    <property type="entry name" value="ACONITASE_1"/>
    <property type="match status" value="1"/>
</dbReference>
<dbReference type="UniPathway" id="UPA00223">
    <property type="reaction ID" value="UER00718"/>
</dbReference>